<keyword evidence="8" id="KW-1185">Reference proteome</keyword>
<dbReference type="InterPro" id="IPR002549">
    <property type="entry name" value="AI-2E-like"/>
</dbReference>
<protein>
    <submittedName>
        <fullName evidence="7">AI-2E family transporter</fullName>
    </submittedName>
</protein>
<proteinExistence type="inferred from homology"/>
<dbReference type="AlphaFoldDB" id="A0A2D2Q1R2"/>
<dbReference type="KEGG" id="slw:BRW62_06300"/>
<evidence type="ECO:0000313" key="8">
    <source>
        <dbReference type="Proteomes" id="UP000231057"/>
    </source>
</evidence>
<dbReference type="RefSeq" id="WP_099798771.1">
    <property type="nucleotide sequence ID" value="NZ_CP018092.1"/>
</dbReference>
<evidence type="ECO:0000256" key="1">
    <source>
        <dbReference type="ARBA" id="ARBA00004141"/>
    </source>
</evidence>
<comment type="subcellular location">
    <subcellularLocation>
        <location evidence="1">Membrane</location>
        <topology evidence="1">Multi-pass membrane protein</topology>
    </subcellularLocation>
</comment>
<reference evidence="8" key="2">
    <citation type="journal article" date="2022" name="Front. Microbiol.">
        <title>Comparative Genomic Analysis Revealed Distinct Molecular Components and Organization of CO2-Concentrating Mechanism in Thermophilic Cyanobacteria.</title>
        <authorList>
            <person name="Tang J."/>
            <person name="Zhou H."/>
            <person name="Yao D."/>
            <person name="Riaz S."/>
            <person name="You D."/>
            <person name="Klepacz-Smolka A."/>
            <person name="Daroch M."/>
        </authorList>
    </citation>
    <scope>NUCLEOTIDE SEQUENCE [LARGE SCALE GENOMIC DNA]</scope>
    <source>
        <strain evidence="8">PCC 6715</strain>
    </source>
</reference>
<dbReference type="Proteomes" id="UP000231057">
    <property type="component" value="Chromosome"/>
</dbReference>
<accession>A0A2D2Q1R2</accession>
<dbReference type="GO" id="GO:0055085">
    <property type="term" value="P:transmembrane transport"/>
    <property type="evidence" value="ECO:0007669"/>
    <property type="project" value="TreeGrafter"/>
</dbReference>
<evidence type="ECO:0000256" key="5">
    <source>
        <dbReference type="ARBA" id="ARBA00023136"/>
    </source>
</evidence>
<dbReference type="GO" id="GO:0016020">
    <property type="term" value="C:membrane"/>
    <property type="evidence" value="ECO:0007669"/>
    <property type="project" value="UniProtKB-SubCell"/>
</dbReference>
<sequence length="355" mass="39914">MLKWFDRLENRRLLRFLLLFALGWIGVQLLKFFATVVLIFLFSAILAFLLNYPVRWVERYLPHTAAVTLVFLGALAIVIGVGLTLGFGIIGQLQELLSTLPDQVDTWINLLNDIQRWLERWNLEIDFRQIESELRNYAFAGLEFGFGKLQFVFSLLLESIIVAVITFFMLLDGQRLWQYLLSFLPEPWQERVPRDLQRNFLGFFWGRFLLSLFFGVSVFIILLLLRAPYALALAAIAGAFDLIPGIGATLGIAIVSLILLPKGLALSFKVLVGCILLQQVEENILMPRIMRNSVNLNPVILFLALLVGATLAGFVGVFLAIPITGTLVSLFKLEALQAGHQTLRPKTAADQPPAN</sequence>
<evidence type="ECO:0000256" key="3">
    <source>
        <dbReference type="ARBA" id="ARBA00022692"/>
    </source>
</evidence>
<feature type="transmembrane region" description="Helical" evidence="6">
    <location>
        <begin position="12"/>
        <end position="30"/>
    </location>
</feature>
<keyword evidence="5 6" id="KW-0472">Membrane</keyword>
<comment type="similarity">
    <text evidence="2">Belongs to the autoinducer-2 exporter (AI-2E) (TC 2.A.86) family.</text>
</comment>
<dbReference type="PANTHER" id="PTHR21716">
    <property type="entry name" value="TRANSMEMBRANE PROTEIN"/>
    <property type="match status" value="1"/>
</dbReference>
<name>A0A2D2Q1R2_PARLV</name>
<keyword evidence="4 6" id="KW-1133">Transmembrane helix</keyword>
<feature type="transmembrane region" description="Helical" evidence="6">
    <location>
        <begin position="231"/>
        <end position="260"/>
    </location>
</feature>
<dbReference type="Pfam" id="PF01594">
    <property type="entry name" value="AI-2E_transport"/>
    <property type="match status" value="1"/>
</dbReference>
<feature type="transmembrane region" description="Helical" evidence="6">
    <location>
        <begin position="299"/>
        <end position="323"/>
    </location>
</feature>
<feature type="transmembrane region" description="Helical" evidence="6">
    <location>
        <begin position="204"/>
        <end position="225"/>
    </location>
</feature>
<gene>
    <name evidence="7" type="ORF">BRW62_06300</name>
</gene>
<evidence type="ECO:0000313" key="7">
    <source>
        <dbReference type="EMBL" id="ATS18426.1"/>
    </source>
</evidence>
<feature type="transmembrane region" description="Helical" evidence="6">
    <location>
        <begin position="151"/>
        <end position="171"/>
    </location>
</feature>
<dbReference type="PANTHER" id="PTHR21716:SF66">
    <property type="entry name" value="TRANSPORT PROTEIN SLL0063-RELATED"/>
    <property type="match status" value="1"/>
</dbReference>
<reference evidence="7 8" key="1">
    <citation type="submission" date="2016-11" db="EMBL/GenBank/DDBJ databases">
        <title>Complete genome sequence of thermophilic cyanobacteria strain Synechococcus sp. PCC6715.</title>
        <authorList>
            <person name="Tang J."/>
            <person name="Daroch M."/>
            <person name="Liang Y."/>
            <person name="Jiang D."/>
            <person name="Shah M."/>
        </authorList>
    </citation>
    <scope>NUCLEOTIDE SEQUENCE [LARGE SCALE GENOMIC DNA]</scope>
    <source>
        <strain evidence="7 8">PCC 6715</strain>
    </source>
</reference>
<dbReference type="OrthoDB" id="505911at2"/>
<evidence type="ECO:0000256" key="6">
    <source>
        <dbReference type="SAM" id="Phobius"/>
    </source>
</evidence>
<feature type="transmembrane region" description="Helical" evidence="6">
    <location>
        <begin position="66"/>
        <end position="90"/>
    </location>
</feature>
<dbReference type="EMBL" id="CP018092">
    <property type="protein sequence ID" value="ATS18426.1"/>
    <property type="molecule type" value="Genomic_DNA"/>
</dbReference>
<keyword evidence="3 6" id="KW-0812">Transmembrane</keyword>
<evidence type="ECO:0000256" key="4">
    <source>
        <dbReference type="ARBA" id="ARBA00022989"/>
    </source>
</evidence>
<organism evidence="7 8">
    <name type="scientific">Parathermosynechococcus lividus PCC 6715</name>
    <dbReference type="NCBI Taxonomy" id="1917166"/>
    <lineage>
        <taxon>Bacteria</taxon>
        <taxon>Bacillati</taxon>
        <taxon>Cyanobacteriota</taxon>
        <taxon>Cyanophyceae</taxon>
        <taxon>Acaryochloridales</taxon>
        <taxon>Thermosynechococcaceae</taxon>
        <taxon>Parathermosynechococcus</taxon>
    </lineage>
</organism>
<feature type="transmembrane region" description="Helical" evidence="6">
    <location>
        <begin position="36"/>
        <end position="54"/>
    </location>
</feature>
<evidence type="ECO:0000256" key="2">
    <source>
        <dbReference type="ARBA" id="ARBA00009773"/>
    </source>
</evidence>